<organism evidence="9 10">
    <name type="scientific">Allacma fusca</name>
    <dbReference type="NCBI Taxonomy" id="39272"/>
    <lineage>
        <taxon>Eukaryota</taxon>
        <taxon>Metazoa</taxon>
        <taxon>Ecdysozoa</taxon>
        <taxon>Arthropoda</taxon>
        <taxon>Hexapoda</taxon>
        <taxon>Collembola</taxon>
        <taxon>Symphypleona</taxon>
        <taxon>Sminthuridae</taxon>
        <taxon>Allacma</taxon>
    </lineage>
</organism>
<dbReference type="GO" id="GO:0000981">
    <property type="term" value="F:DNA-binding transcription factor activity, RNA polymerase II-specific"/>
    <property type="evidence" value="ECO:0007669"/>
    <property type="project" value="TreeGrafter"/>
</dbReference>
<proteinExistence type="predicted"/>
<evidence type="ECO:0000256" key="1">
    <source>
        <dbReference type="ARBA" id="ARBA00022723"/>
    </source>
</evidence>
<feature type="region of interest" description="Disordered" evidence="7">
    <location>
        <begin position="740"/>
        <end position="773"/>
    </location>
</feature>
<dbReference type="GO" id="GO:0005634">
    <property type="term" value="C:nucleus"/>
    <property type="evidence" value="ECO:0007669"/>
    <property type="project" value="TreeGrafter"/>
</dbReference>
<feature type="domain" description="C2H2-type" evidence="8">
    <location>
        <begin position="630"/>
        <end position="652"/>
    </location>
</feature>
<name>A0A8J2K4K0_9HEXA</name>
<keyword evidence="5" id="KW-0539">Nucleus</keyword>
<comment type="caution">
    <text evidence="9">The sequence shown here is derived from an EMBL/GenBank/DDBJ whole genome shotgun (WGS) entry which is preliminary data.</text>
</comment>
<evidence type="ECO:0000256" key="7">
    <source>
        <dbReference type="SAM" id="MobiDB-lite"/>
    </source>
</evidence>
<evidence type="ECO:0000256" key="3">
    <source>
        <dbReference type="ARBA" id="ARBA00022771"/>
    </source>
</evidence>
<dbReference type="EMBL" id="CAJVCH010208966">
    <property type="protein sequence ID" value="CAG7731264.1"/>
    <property type="molecule type" value="Genomic_DNA"/>
</dbReference>
<gene>
    <name evidence="9" type="ORF">AFUS01_LOCUS19868</name>
</gene>
<protein>
    <recommendedName>
        <fullName evidence="8">C2H2-type domain-containing protein</fullName>
    </recommendedName>
</protein>
<feature type="compositionally biased region" description="Basic and acidic residues" evidence="7">
    <location>
        <begin position="1025"/>
        <end position="1043"/>
    </location>
</feature>
<sequence length="1155" mass="127817">MEGMLQLADGKNRDGIMWVVTTRKTYEVENELPKCPNPESYLKKEVNEASCMCTKFDSGPGVHATQRMNRYRRSSQKSTHESIQNSCNGLYVTSTSDSVSRKPNIISKKSSLRKVIHGTHQSSIVSSQQRSSKVMQTSEDSLRVVVPAVGQDVHPFDSNVYFMLEDGSVMVENASVSQPIVDDFQLKTVSDHIANPQNSMERQLDVEYSEVNAQSVADVKLVPHYSFARPHNEVPTQADILKPGCVQSQQSPVKLIRAAEELDSSKDFREVEPQRHTNSTQLEEYQNENQYIILQMGSQTLLVPITTFQQYCDAQQNGDAQNVAVFFSQIEQALLDSNADVVTGVENFRTALTNSVHNGSHIQPNEIPSSLALKKEVNAELPLPALVDGTSPSIEPTDSKFEDINNAKITSTEPYRYAEILTNGSNNECDKEEPPFKKIKEAKEVGTKSSLLSGRQLAAKSETKSTKKENINIFRCGTCTMLFATKDLCMQHIYVVHKADPLKTQCDLRRTNETRFICHGCSRTYGSLAEFHKHNLLSHGSESTITKDKVICKSDVNLVPVKSNDQCPYKTVVLDNDETKKEINVSHQARQTSNLNYPDSFNCSKCSKTFVSLFYYLIHGLLHMETTEGWVCQICSEGFSSKSKLVEHFRVHCEIERYSDINSEGLVVKTENGDCVKEYSKVPGSNIVNINKDAKKSGESKDCGGTTEMYKGDHVLRGTGRKNVQTAGGIRSSLVNNSFISADSGNNGPDTTDNSAQRECTAANPDSKPQCGPDVEVMTTTTTSLDLFQTVRTDLSIPVSHSESAKEAKERYVVKEESQEGQRTIIDGKISSAAEKLTGQNSGGRLYEISTEDGTNCNSWDSKGSKSSSSPEESLKNVVSHQGYGNEKSKAGEQIKQTGTRSQGDTLSRALRSRQQCSKLKEAGNSSSPSAAATACNSSTRKVNTRSKKTVNVEKNLLKEVLPDLVTGSTVRRTQRSSCQKKANIVKSVAQKSYLVSSKDEIGLHRAKIGRKSSTANTPEMNPLDTRKVEENGRRSGPGEHSNDNCNVKGSRSAKKEDIFRLRSRSIVCTESKGKPKRVRKDATTSRELLPEDGPKFELSSAKSKSTPSVRKKRGVHQPEQLGNPDNRSRVQQSFIEIFNQVKSTGETVKDRRNK</sequence>
<dbReference type="SMART" id="SM00355">
    <property type="entry name" value="ZnF_C2H2"/>
    <property type="match status" value="4"/>
</dbReference>
<evidence type="ECO:0000256" key="5">
    <source>
        <dbReference type="ARBA" id="ARBA00023242"/>
    </source>
</evidence>
<feature type="compositionally biased region" description="Polar residues" evidence="7">
    <location>
        <begin position="895"/>
        <end position="906"/>
    </location>
</feature>
<keyword evidence="4" id="KW-0862">Zinc</keyword>
<evidence type="ECO:0000256" key="4">
    <source>
        <dbReference type="ARBA" id="ARBA00022833"/>
    </source>
</evidence>
<accession>A0A8J2K4K0</accession>
<dbReference type="PANTHER" id="PTHR24394">
    <property type="entry name" value="ZINC FINGER PROTEIN"/>
    <property type="match status" value="1"/>
</dbReference>
<feature type="compositionally biased region" description="Basic and acidic residues" evidence="7">
    <location>
        <begin position="1081"/>
        <end position="1096"/>
    </location>
</feature>
<feature type="region of interest" description="Disordered" evidence="7">
    <location>
        <begin position="1006"/>
        <end position="1133"/>
    </location>
</feature>
<feature type="region of interest" description="Disordered" evidence="7">
    <location>
        <begin position="844"/>
        <end position="947"/>
    </location>
</feature>
<feature type="compositionally biased region" description="Polar residues" evidence="7">
    <location>
        <begin position="740"/>
        <end position="758"/>
    </location>
</feature>
<keyword evidence="10" id="KW-1185">Reference proteome</keyword>
<keyword evidence="2" id="KW-0677">Repeat</keyword>
<evidence type="ECO:0000256" key="6">
    <source>
        <dbReference type="PROSITE-ProRule" id="PRU00042"/>
    </source>
</evidence>
<feature type="compositionally biased region" description="Low complexity" evidence="7">
    <location>
        <begin position="859"/>
        <end position="872"/>
    </location>
</feature>
<feature type="domain" description="C2H2-type" evidence="8">
    <location>
        <begin position="516"/>
        <end position="544"/>
    </location>
</feature>
<dbReference type="InterPro" id="IPR013087">
    <property type="entry name" value="Znf_C2H2_type"/>
</dbReference>
<keyword evidence="1" id="KW-0479">Metal-binding</keyword>
<dbReference type="Proteomes" id="UP000708208">
    <property type="component" value="Unassembled WGS sequence"/>
</dbReference>
<reference evidence="9" key="1">
    <citation type="submission" date="2021-06" db="EMBL/GenBank/DDBJ databases">
        <authorList>
            <person name="Hodson N. C."/>
            <person name="Mongue J. A."/>
            <person name="Jaron S. K."/>
        </authorList>
    </citation>
    <scope>NUCLEOTIDE SEQUENCE</scope>
</reference>
<dbReference type="AlphaFoldDB" id="A0A8J2K4K0"/>
<dbReference type="GO" id="GO:0008270">
    <property type="term" value="F:zinc ion binding"/>
    <property type="evidence" value="ECO:0007669"/>
    <property type="project" value="UniProtKB-KW"/>
</dbReference>
<feature type="compositionally biased region" description="Polar residues" evidence="7">
    <location>
        <begin position="1124"/>
        <end position="1133"/>
    </location>
</feature>
<dbReference type="PANTHER" id="PTHR24394:SF44">
    <property type="entry name" value="ZINC FINGER PROTEIN 271-LIKE"/>
    <property type="match status" value="1"/>
</dbReference>
<evidence type="ECO:0000259" key="8">
    <source>
        <dbReference type="PROSITE" id="PS50157"/>
    </source>
</evidence>
<feature type="compositionally biased region" description="Polar residues" evidence="7">
    <location>
        <begin position="913"/>
        <end position="942"/>
    </location>
</feature>
<dbReference type="PROSITE" id="PS50157">
    <property type="entry name" value="ZINC_FINGER_C2H2_2"/>
    <property type="match status" value="2"/>
</dbReference>
<evidence type="ECO:0000313" key="9">
    <source>
        <dbReference type="EMBL" id="CAG7731264.1"/>
    </source>
</evidence>
<keyword evidence="3 6" id="KW-0863">Zinc-finger</keyword>
<dbReference type="PROSITE" id="PS00028">
    <property type="entry name" value="ZINC_FINGER_C2H2_1"/>
    <property type="match status" value="4"/>
</dbReference>
<evidence type="ECO:0000256" key="2">
    <source>
        <dbReference type="ARBA" id="ARBA00022737"/>
    </source>
</evidence>
<evidence type="ECO:0000313" key="10">
    <source>
        <dbReference type="Proteomes" id="UP000708208"/>
    </source>
</evidence>